<name>A0ABT6MZH4_9SPHN</name>
<keyword evidence="3" id="KW-1185">Reference proteome</keyword>
<gene>
    <name evidence="2" type="ORF">QGN17_06725</name>
</gene>
<accession>A0ABT6MZH4</accession>
<evidence type="ECO:0000313" key="3">
    <source>
        <dbReference type="Proteomes" id="UP001160625"/>
    </source>
</evidence>
<protein>
    <recommendedName>
        <fullName evidence="4">Secreted protein</fullName>
    </recommendedName>
</protein>
<sequence length="617" mass="64270">MRPRTKRVAALAGGVALLAIGIPAAIGQSPQSILPPGFGSPSPKAQPQPAAPAEPAQAPDTGQVQEVPTLTLAPPTPEEANAAAAAQDEADNAAEKAAEEAADALRKQDIPEFARRSTEHVGILSSAVTGIPQDGFGNTSGRYLNTLLARLDAPIASRWLSMLLRRVLTTDIATPGGVNPSDWVAERTLLLTRMGEADAAHLLVEKVDPDKGTPRYYEAVLESAMAAADPGALCPVADAADAASKTSTWPLARAMCAGLQNDGGTASALIDRARSLPGAADGMDLALAERVVGAGTAAKRAPEVDWNSVNSLTSWRFGLGSALGLEIPSYLLDQGGLAMQGWRARAPMLPVASRAKAERVAATLGVVSSADLVDFVSQVAEGGDPYAMDDSPAGRLRKAYAGENEADRVAALRALWKDPEDERDQYASRILTARAAARIVPSSDYASDVSNLIAAMLSAGLDIQSARWADIARGASGTTGDEAWALMAVGAPRPVVDVDADRVASFGDGGRGSAKLRAQLLYVSLAALGRLKASDAQELAGKLDVPMGVRNIWTQAIDQAAARREPATVVVLAAVGMQTSDWSQVQPVFLYHILAALRSVGLEPEARMIAAEALMRT</sequence>
<feature type="compositionally biased region" description="Low complexity" evidence="1">
    <location>
        <begin position="68"/>
        <end position="87"/>
    </location>
</feature>
<dbReference type="EMBL" id="JARYGZ010000001">
    <property type="protein sequence ID" value="MDH7638420.1"/>
    <property type="molecule type" value="Genomic_DNA"/>
</dbReference>
<dbReference type="RefSeq" id="WP_281043726.1">
    <property type="nucleotide sequence ID" value="NZ_JARYGZ010000001.1"/>
</dbReference>
<feature type="region of interest" description="Disordered" evidence="1">
    <location>
        <begin position="29"/>
        <end position="106"/>
    </location>
</feature>
<organism evidence="2 3">
    <name type="scientific">Sphingomonas oryzagri</name>
    <dbReference type="NCBI Taxonomy" id="3042314"/>
    <lineage>
        <taxon>Bacteria</taxon>
        <taxon>Pseudomonadati</taxon>
        <taxon>Pseudomonadota</taxon>
        <taxon>Alphaproteobacteria</taxon>
        <taxon>Sphingomonadales</taxon>
        <taxon>Sphingomonadaceae</taxon>
        <taxon>Sphingomonas</taxon>
    </lineage>
</organism>
<evidence type="ECO:0000256" key="1">
    <source>
        <dbReference type="SAM" id="MobiDB-lite"/>
    </source>
</evidence>
<proteinExistence type="predicted"/>
<dbReference type="Proteomes" id="UP001160625">
    <property type="component" value="Unassembled WGS sequence"/>
</dbReference>
<comment type="caution">
    <text evidence="2">The sequence shown here is derived from an EMBL/GenBank/DDBJ whole genome shotgun (WGS) entry which is preliminary data.</text>
</comment>
<evidence type="ECO:0008006" key="4">
    <source>
        <dbReference type="Google" id="ProtNLM"/>
    </source>
</evidence>
<evidence type="ECO:0000313" key="2">
    <source>
        <dbReference type="EMBL" id="MDH7638420.1"/>
    </source>
</evidence>
<feature type="compositionally biased region" description="Basic and acidic residues" evidence="1">
    <location>
        <begin position="93"/>
        <end position="106"/>
    </location>
</feature>
<reference evidence="2" key="1">
    <citation type="submission" date="2023-04" db="EMBL/GenBank/DDBJ databases">
        <title>Sphingomonas sp. MAHUQ-71 isolated from rice field.</title>
        <authorList>
            <person name="Huq M.A."/>
        </authorList>
    </citation>
    <scope>NUCLEOTIDE SEQUENCE</scope>
    <source>
        <strain evidence="2">MAHUQ-71</strain>
    </source>
</reference>